<dbReference type="InParanoid" id="G2Y260"/>
<sequence length="45" mass="5294">MFEKTKCDHLKTKDNSVLLPPRGRSYYPKDTGCLKPTVQVKMEYF</sequence>
<reference evidence="2" key="1">
    <citation type="journal article" date="2011" name="PLoS Genet.">
        <title>Genomic analysis of the necrotrophic fungal pathogens Sclerotinia sclerotiorum and Botrytis cinerea.</title>
        <authorList>
            <person name="Amselem J."/>
            <person name="Cuomo C.A."/>
            <person name="van Kan J.A."/>
            <person name="Viaud M."/>
            <person name="Benito E.P."/>
            <person name="Couloux A."/>
            <person name="Coutinho P.M."/>
            <person name="de Vries R.P."/>
            <person name="Dyer P.S."/>
            <person name="Fillinger S."/>
            <person name="Fournier E."/>
            <person name="Gout L."/>
            <person name="Hahn M."/>
            <person name="Kohn L."/>
            <person name="Lapalu N."/>
            <person name="Plummer K.M."/>
            <person name="Pradier J.M."/>
            <person name="Quevillon E."/>
            <person name="Sharon A."/>
            <person name="Simon A."/>
            <person name="ten Have A."/>
            <person name="Tudzynski B."/>
            <person name="Tudzynski P."/>
            <person name="Wincker P."/>
            <person name="Andrew M."/>
            <person name="Anthouard V."/>
            <person name="Beever R.E."/>
            <person name="Beffa R."/>
            <person name="Benoit I."/>
            <person name="Bouzid O."/>
            <person name="Brault B."/>
            <person name="Chen Z."/>
            <person name="Choquer M."/>
            <person name="Collemare J."/>
            <person name="Cotton P."/>
            <person name="Danchin E.G."/>
            <person name="Da Silva C."/>
            <person name="Gautier A."/>
            <person name="Giraud C."/>
            <person name="Giraud T."/>
            <person name="Gonzalez C."/>
            <person name="Grossetete S."/>
            <person name="Guldener U."/>
            <person name="Henrissat B."/>
            <person name="Howlett B.J."/>
            <person name="Kodira C."/>
            <person name="Kretschmer M."/>
            <person name="Lappartient A."/>
            <person name="Leroch M."/>
            <person name="Levis C."/>
            <person name="Mauceli E."/>
            <person name="Neuveglise C."/>
            <person name="Oeser B."/>
            <person name="Pearson M."/>
            <person name="Poulain J."/>
            <person name="Poussereau N."/>
            <person name="Quesneville H."/>
            <person name="Rascle C."/>
            <person name="Schumacher J."/>
            <person name="Segurens B."/>
            <person name="Sexton A."/>
            <person name="Silva E."/>
            <person name="Sirven C."/>
            <person name="Soanes D.M."/>
            <person name="Talbot N.J."/>
            <person name="Templeton M."/>
            <person name="Yandava C."/>
            <person name="Yarden O."/>
            <person name="Zeng Q."/>
            <person name="Rollins J.A."/>
            <person name="Lebrun M.H."/>
            <person name="Dickman M."/>
        </authorList>
    </citation>
    <scope>NUCLEOTIDE SEQUENCE [LARGE SCALE GENOMIC DNA]</scope>
    <source>
        <strain evidence="2">T4</strain>
    </source>
</reference>
<name>G2Y260_BOTF4</name>
<gene>
    <name evidence="1" type="ORF">BofuT4_uP114560.1</name>
</gene>
<organism evidence="1 2">
    <name type="scientific">Botryotinia fuckeliana (strain T4)</name>
    <name type="common">Noble rot fungus</name>
    <name type="synonym">Botrytis cinerea</name>
    <dbReference type="NCBI Taxonomy" id="999810"/>
    <lineage>
        <taxon>Eukaryota</taxon>
        <taxon>Fungi</taxon>
        <taxon>Dikarya</taxon>
        <taxon>Ascomycota</taxon>
        <taxon>Pezizomycotina</taxon>
        <taxon>Leotiomycetes</taxon>
        <taxon>Helotiales</taxon>
        <taxon>Sclerotiniaceae</taxon>
        <taxon>Botrytis</taxon>
    </lineage>
</organism>
<proteinExistence type="predicted"/>
<dbReference type="HOGENOM" id="CLU_3207526_0_0_1"/>
<evidence type="ECO:0000313" key="1">
    <source>
        <dbReference type="EMBL" id="CCD46750.1"/>
    </source>
</evidence>
<evidence type="ECO:0000313" key="2">
    <source>
        <dbReference type="Proteomes" id="UP000008177"/>
    </source>
</evidence>
<dbReference type="EMBL" id="FQ790283">
    <property type="protein sequence ID" value="CCD46750.1"/>
    <property type="molecule type" value="Genomic_DNA"/>
</dbReference>
<dbReference type="AlphaFoldDB" id="G2Y260"/>
<accession>G2Y260</accession>
<dbReference type="Proteomes" id="UP000008177">
    <property type="component" value="Unplaced contigs"/>
</dbReference>
<protein>
    <submittedName>
        <fullName evidence="1">Uncharacterized protein</fullName>
    </submittedName>
</protein>